<name>A0A8T4GN38_9EURY</name>
<dbReference type="EMBL" id="JAGGKO010000003">
    <property type="protein sequence ID" value="MBP1955020.1"/>
    <property type="molecule type" value="Genomic_DNA"/>
</dbReference>
<feature type="region of interest" description="Disordered" evidence="1">
    <location>
        <begin position="17"/>
        <end position="36"/>
    </location>
</feature>
<organism evidence="2 3">
    <name type="scientific">Halarchaeum rubridurum</name>
    <dbReference type="NCBI Taxonomy" id="489911"/>
    <lineage>
        <taxon>Archaea</taxon>
        <taxon>Methanobacteriati</taxon>
        <taxon>Methanobacteriota</taxon>
        <taxon>Stenosarchaea group</taxon>
        <taxon>Halobacteria</taxon>
        <taxon>Halobacteriales</taxon>
        <taxon>Halobacteriaceae</taxon>
    </lineage>
</organism>
<dbReference type="GO" id="GO:0000428">
    <property type="term" value="C:DNA-directed RNA polymerase complex"/>
    <property type="evidence" value="ECO:0007669"/>
    <property type="project" value="UniProtKB-KW"/>
</dbReference>
<evidence type="ECO:0000313" key="2">
    <source>
        <dbReference type="EMBL" id="MBP1955020.1"/>
    </source>
</evidence>
<protein>
    <submittedName>
        <fullName evidence="2">DNA-directed RNA polymerase subunit RPC12/RpoP</fullName>
    </submittedName>
</protein>
<accession>A0A8T4GN38</accession>
<reference evidence="2" key="1">
    <citation type="submission" date="2021-03" db="EMBL/GenBank/DDBJ databases">
        <title>Genomic Encyclopedia of Type Strains, Phase IV (KMG-IV): sequencing the most valuable type-strain genomes for metagenomic binning, comparative biology and taxonomic classification.</title>
        <authorList>
            <person name="Goeker M."/>
        </authorList>
    </citation>
    <scope>NUCLEOTIDE SEQUENCE</scope>
    <source>
        <strain evidence="2">DSM 22443</strain>
    </source>
</reference>
<comment type="caution">
    <text evidence="2">The sequence shown here is derived from an EMBL/GenBank/DDBJ whole genome shotgun (WGS) entry which is preliminary data.</text>
</comment>
<proteinExistence type="predicted"/>
<keyword evidence="2" id="KW-0804">Transcription</keyword>
<evidence type="ECO:0000313" key="3">
    <source>
        <dbReference type="Proteomes" id="UP000765891"/>
    </source>
</evidence>
<evidence type="ECO:0000256" key="1">
    <source>
        <dbReference type="SAM" id="MobiDB-lite"/>
    </source>
</evidence>
<keyword evidence="2" id="KW-0240">DNA-directed RNA polymerase</keyword>
<dbReference type="AlphaFoldDB" id="A0A8T4GN38"/>
<sequence>MTRYEQCAVCGWTGTRTDLDEQGDGGSCPACGEPLT</sequence>
<gene>
    <name evidence="2" type="ORF">J2752_001932</name>
</gene>
<dbReference type="Proteomes" id="UP000765891">
    <property type="component" value="Unassembled WGS sequence"/>
</dbReference>